<dbReference type="InterPro" id="IPR036451">
    <property type="entry name" value="CblAdoTrfase-like_sf"/>
</dbReference>
<dbReference type="InterPro" id="IPR029499">
    <property type="entry name" value="PduO-typ"/>
</dbReference>
<dbReference type="EC" id="2.5.1.17" evidence="4"/>
<evidence type="ECO:0000313" key="7">
    <source>
        <dbReference type="Proteomes" id="UP001595613"/>
    </source>
</evidence>
<keyword evidence="7" id="KW-1185">Reference proteome</keyword>
<dbReference type="PANTHER" id="PTHR12213">
    <property type="entry name" value="CORRINOID ADENOSYLTRANSFERASE"/>
    <property type="match status" value="1"/>
</dbReference>
<dbReference type="PANTHER" id="PTHR12213:SF0">
    <property type="entry name" value="CORRINOID ADENOSYLTRANSFERASE MMAB"/>
    <property type="match status" value="1"/>
</dbReference>
<dbReference type="GO" id="GO:0008817">
    <property type="term" value="F:corrinoid adenosyltransferase activity"/>
    <property type="evidence" value="ECO:0007669"/>
    <property type="project" value="UniProtKB-EC"/>
</dbReference>
<comment type="catalytic activity">
    <reaction evidence="4">
        <text>2 cob(II)alamin + reduced [electron-transfer flavoprotein] + 2 ATP = 2 adenosylcob(III)alamin + 2 triphosphate + oxidized [electron-transfer flavoprotein] + 3 H(+)</text>
        <dbReference type="Rhea" id="RHEA:28671"/>
        <dbReference type="Rhea" id="RHEA-COMP:10685"/>
        <dbReference type="Rhea" id="RHEA-COMP:10686"/>
        <dbReference type="ChEBI" id="CHEBI:15378"/>
        <dbReference type="ChEBI" id="CHEBI:16304"/>
        <dbReference type="ChEBI" id="CHEBI:18036"/>
        <dbReference type="ChEBI" id="CHEBI:18408"/>
        <dbReference type="ChEBI" id="CHEBI:30616"/>
        <dbReference type="ChEBI" id="CHEBI:57692"/>
        <dbReference type="ChEBI" id="CHEBI:58307"/>
        <dbReference type="EC" id="2.5.1.17"/>
    </reaction>
</comment>
<dbReference type="NCBIfam" id="TIGR00636">
    <property type="entry name" value="PduO_Nterm"/>
    <property type="match status" value="1"/>
</dbReference>
<dbReference type="Pfam" id="PF01923">
    <property type="entry name" value="Cob_adeno_trans"/>
    <property type="match status" value="1"/>
</dbReference>
<comment type="pathway">
    <text evidence="4">Cofactor biosynthesis; adenosylcobalamin biosynthesis; adenosylcobalamin from cob(II)yrinate a,c-diamide: step 2/7.</text>
</comment>
<keyword evidence="2 4" id="KW-0547">Nucleotide-binding</keyword>
<comment type="similarity">
    <text evidence="4">Belongs to the Cob(I)alamin adenosyltransferase family.</text>
</comment>
<dbReference type="Proteomes" id="UP001595613">
    <property type="component" value="Unassembled WGS sequence"/>
</dbReference>
<organism evidence="6 7">
    <name type="scientific">Devosia honganensis</name>
    <dbReference type="NCBI Taxonomy" id="1610527"/>
    <lineage>
        <taxon>Bacteria</taxon>
        <taxon>Pseudomonadati</taxon>
        <taxon>Pseudomonadota</taxon>
        <taxon>Alphaproteobacteria</taxon>
        <taxon>Hyphomicrobiales</taxon>
        <taxon>Devosiaceae</taxon>
        <taxon>Devosia</taxon>
    </lineage>
</organism>
<evidence type="ECO:0000259" key="5">
    <source>
        <dbReference type="Pfam" id="PF01923"/>
    </source>
</evidence>
<evidence type="ECO:0000256" key="1">
    <source>
        <dbReference type="ARBA" id="ARBA00022679"/>
    </source>
</evidence>
<dbReference type="SUPFAM" id="SSF89028">
    <property type="entry name" value="Cobalamin adenosyltransferase-like"/>
    <property type="match status" value="1"/>
</dbReference>
<keyword evidence="4" id="KW-0169">Cobalamin biosynthesis</keyword>
<feature type="domain" description="Cobalamin adenosyltransferase-like" evidence="5">
    <location>
        <begin position="7"/>
        <end position="176"/>
    </location>
</feature>
<protein>
    <recommendedName>
        <fullName evidence="4">Corrinoid adenosyltransferase</fullName>
        <ecNumber evidence="4">2.5.1.17</ecNumber>
    </recommendedName>
    <alternativeName>
        <fullName evidence="4">Cob(II)alamin adenosyltransferase</fullName>
    </alternativeName>
    <alternativeName>
        <fullName evidence="4">Cob(II)yrinic acid a,c-diamide adenosyltransferase</fullName>
    </alternativeName>
    <alternativeName>
        <fullName evidence="4">Cobinamide/cobalamin adenosyltransferase</fullName>
    </alternativeName>
</protein>
<evidence type="ECO:0000313" key="6">
    <source>
        <dbReference type="EMBL" id="MFC3704389.1"/>
    </source>
</evidence>
<evidence type="ECO:0000256" key="3">
    <source>
        <dbReference type="ARBA" id="ARBA00022840"/>
    </source>
</evidence>
<dbReference type="InterPro" id="IPR016030">
    <property type="entry name" value="CblAdoTrfase-like"/>
</dbReference>
<dbReference type="Gene3D" id="1.20.1200.10">
    <property type="entry name" value="Cobalamin adenosyltransferase-like"/>
    <property type="match status" value="1"/>
</dbReference>
<sequence length="203" mass="21998">MVKLNVIYTRTGDGGTTGLVRGPRRAKHDLRIEAYGTVEEANALVGHARLSAAGQSGLDAVLARIQNDLFDVGSDLATPGADDENAQYPSLRVRPVQTAWLEEQIDRFNAELSPLRSFVLPGGTPLSAGLHLARTVTRRAERLVSALREAEPETNEEALRYLNRLSDLFFVLGRVANGNGAGDVLWVPGNYGDLEKPAGRKPK</sequence>
<comment type="caution">
    <text evidence="6">The sequence shown here is derived from an EMBL/GenBank/DDBJ whole genome shotgun (WGS) entry which is preliminary data.</text>
</comment>
<evidence type="ECO:0000256" key="4">
    <source>
        <dbReference type="RuleBase" id="RU366026"/>
    </source>
</evidence>
<keyword evidence="1 4" id="KW-0808">Transferase</keyword>
<keyword evidence="3 4" id="KW-0067">ATP-binding</keyword>
<accession>A0ABV7X1E0</accession>
<name>A0ABV7X1E0_9HYPH</name>
<dbReference type="EMBL" id="JBHRYD010000001">
    <property type="protein sequence ID" value="MFC3704389.1"/>
    <property type="molecule type" value="Genomic_DNA"/>
</dbReference>
<evidence type="ECO:0000256" key="2">
    <source>
        <dbReference type="ARBA" id="ARBA00022741"/>
    </source>
</evidence>
<reference evidence="7" key="1">
    <citation type="journal article" date="2019" name="Int. J. Syst. Evol. Microbiol.">
        <title>The Global Catalogue of Microorganisms (GCM) 10K type strain sequencing project: providing services to taxonomists for standard genome sequencing and annotation.</title>
        <authorList>
            <consortium name="The Broad Institute Genomics Platform"/>
            <consortium name="The Broad Institute Genome Sequencing Center for Infectious Disease"/>
            <person name="Wu L."/>
            <person name="Ma J."/>
        </authorList>
    </citation>
    <scope>NUCLEOTIDE SEQUENCE [LARGE SCALE GENOMIC DNA]</scope>
    <source>
        <strain evidence="7">KCTC 42281</strain>
    </source>
</reference>
<dbReference type="RefSeq" id="WP_380095877.1">
    <property type="nucleotide sequence ID" value="NZ_JBHRYD010000001.1"/>
</dbReference>
<gene>
    <name evidence="6" type="ORF">ACFOOL_06440</name>
</gene>
<proteinExistence type="inferred from homology"/>
<comment type="catalytic activity">
    <reaction evidence="4">
        <text>2 cob(II)yrinate a,c diamide + reduced [electron-transfer flavoprotein] + 2 ATP = 2 adenosylcob(III)yrinate a,c-diamide + 2 triphosphate + oxidized [electron-transfer flavoprotein] + 3 H(+)</text>
        <dbReference type="Rhea" id="RHEA:11528"/>
        <dbReference type="Rhea" id="RHEA-COMP:10685"/>
        <dbReference type="Rhea" id="RHEA-COMP:10686"/>
        <dbReference type="ChEBI" id="CHEBI:15378"/>
        <dbReference type="ChEBI" id="CHEBI:18036"/>
        <dbReference type="ChEBI" id="CHEBI:30616"/>
        <dbReference type="ChEBI" id="CHEBI:57692"/>
        <dbReference type="ChEBI" id="CHEBI:58307"/>
        <dbReference type="ChEBI" id="CHEBI:58503"/>
        <dbReference type="ChEBI" id="CHEBI:58537"/>
        <dbReference type="EC" id="2.5.1.17"/>
    </reaction>
</comment>